<dbReference type="AlphaFoldDB" id="A0A5C1AFN7"/>
<evidence type="ECO:0000256" key="5">
    <source>
        <dbReference type="ARBA" id="ARBA00022676"/>
    </source>
</evidence>
<evidence type="ECO:0000256" key="9">
    <source>
        <dbReference type="ARBA" id="ARBA00031501"/>
    </source>
</evidence>
<dbReference type="SUPFAM" id="SSF51445">
    <property type="entry name" value="(Trans)glycosidases"/>
    <property type="match status" value="1"/>
</dbReference>
<dbReference type="Gene3D" id="3.20.20.80">
    <property type="entry name" value="Glycosidases"/>
    <property type="match status" value="1"/>
</dbReference>
<evidence type="ECO:0000313" key="12">
    <source>
        <dbReference type="Proteomes" id="UP000324974"/>
    </source>
</evidence>
<evidence type="ECO:0000256" key="6">
    <source>
        <dbReference type="ARBA" id="ARBA00022679"/>
    </source>
</evidence>
<dbReference type="PANTHER" id="PTHR32438">
    <property type="entry name" value="4-ALPHA-GLUCANOTRANSFERASE DPE1, CHLOROPLASTIC/AMYLOPLASTIC"/>
    <property type="match status" value="1"/>
</dbReference>
<evidence type="ECO:0000256" key="8">
    <source>
        <dbReference type="ARBA" id="ARBA00031423"/>
    </source>
</evidence>
<comment type="catalytic activity">
    <reaction evidence="1 10">
        <text>Transfers a segment of a (1-&gt;4)-alpha-D-glucan to a new position in an acceptor, which may be glucose or a (1-&gt;4)-alpha-D-glucan.</text>
        <dbReference type="EC" id="2.4.1.25"/>
    </reaction>
</comment>
<keyword evidence="5 10" id="KW-0328">Glycosyltransferase</keyword>
<evidence type="ECO:0000256" key="2">
    <source>
        <dbReference type="ARBA" id="ARBA00005684"/>
    </source>
</evidence>
<dbReference type="PANTHER" id="PTHR32438:SF5">
    <property type="entry name" value="4-ALPHA-GLUCANOTRANSFERASE DPE1, CHLOROPLASTIC_AMYLOPLASTIC"/>
    <property type="match status" value="1"/>
</dbReference>
<dbReference type="KEGG" id="lrs:PX52LOC_05085"/>
<dbReference type="NCBIfam" id="TIGR00217">
    <property type="entry name" value="malQ"/>
    <property type="match status" value="1"/>
</dbReference>
<dbReference type="EMBL" id="CP042425">
    <property type="protein sequence ID" value="QEL18071.1"/>
    <property type="molecule type" value="Genomic_DNA"/>
</dbReference>
<protein>
    <recommendedName>
        <fullName evidence="4 10">4-alpha-glucanotransferase</fullName>
        <ecNumber evidence="3 10">2.4.1.25</ecNumber>
    </recommendedName>
    <alternativeName>
        <fullName evidence="8 10">Amylomaltase</fullName>
    </alternativeName>
    <alternativeName>
        <fullName evidence="9 10">Disproportionating enzyme</fullName>
    </alternativeName>
</protein>
<dbReference type="GO" id="GO:0004134">
    <property type="term" value="F:4-alpha-glucanotransferase activity"/>
    <property type="evidence" value="ECO:0007669"/>
    <property type="project" value="UniProtKB-EC"/>
</dbReference>
<reference evidence="12" key="1">
    <citation type="submission" date="2019-08" db="EMBL/GenBank/DDBJ databases">
        <title>Limnoglobus roseus gen. nov., sp. nov., a novel freshwater planctomycete with a giant genome from the family Gemmataceae.</title>
        <authorList>
            <person name="Kulichevskaya I.S."/>
            <person name="Naumoff D.G."/>
            <person name="Miroshnikov K."/>
            <person name="Ivanova A."/>
            <person name="Philippov D.A."/>
            <person name="Hakobyan A."/>
            <person name="Rijpstra I.C."/>
            <person name="Sinninghe Damste J.S."/>
            <person name="Liesack W."/>
            <person name="Dedysh S.N."/>
        </authorList>
    </citation>
    <scope>NUCLEOTIDE SEQUENCE [LARGE SCALE GENOMIC DNA]</scope>
    <source>
        <strain evidence="12">PX52</strain>
    </source>
</reference>
<dbReference type="EC" id="2.4.1.25" evidence="3 10"/>
<keyword evidence="6 10" id="KW-0808">Transferase</keyword>
<evidence type="ECO:0000256" key="7">
    <source>
        <dbReference type="ARBA" id="ARBA00023277"/>
    </source>
</evidence>
<evidence type="ECO:0000256" key="3">
    <source>
        <dbReference type="ARBA" id="ARBA00012560"/>
    </source>
</evidence>
<dbReference type="NCBIfam" id="NF011080">
    <property type="entry name" value="PRK14508.1-3"/>
    <property type="match status" value="1"/>
</dbReference>
<dbReference type="InterPro" id="IPR017853">
    <property type="entry name" value="GH"/>
</dbReference>
<keyword evidence="12" id="KW-1185">Reference proteome</keyword>
<keyword evidence="7 10" id="KW-0119">Carbohydrate metabolism</keyword>
<dbReference type="OrthoDB" id="9811841at2"/>
<sequence length="502" mass="56551">MLVRSSGLLLHPTSLPSPFGVGDIGPTAYRWVDTLAAMKQSWWQILPLGPTGFGDSPYQSFSAFAGNVNLLSPELLERDGLLPASAWSGRWFPDEHFDSVNVVPFKAGLLQQAWQHFHAGHAPKLRTLFEEYCHREQQWLDDYALFMAVRTELKAVPLVKWPADLIRREPKVLQAAKAKLRNEIELHQFCQFLFDRQWTALRAYAAAKKIRIIGDIPIFVSGDSADVWANPKLFLVDGLCKPSVVAGVPPDYFSADGQHWGNPIYDWKAMHAEGYAWWIARVRQTLKQVDLIRLDHFRGFAQAWHIPAADTNARNGKWVDGPGRKLFDAIQARLGSLPFIAEDLGVITPDVDSLRESLGLPGMRVLQFALDTPKNQYLPCNYVPDTIAYTGTHDNDTTVGWWRTLNGHDQTMVGEYIGHWVHEPAWEMMRLAWGSVAKIAVAPVQDVIAVGSEGRMNVPGKAAGNWKWRMRWADLPFGSVDRVADLTMRFNRVPAEPKLSKV</sequence>
<dbReference type="Pfam" id="PF02446">
    <property type="entry name" value="Glyco_hydro_77"/>
    <property type="match status" value="1"/>
</dbReference>
<evidence type="ECO:0000313" key="11">
    <source>
        <dbReference type="EMBL" id="QEL18071.1"/>
    </source>
</evidence>
<name>A0A5C1AFN7_9BACT</name>
<gene>
    <name evidence="11" type="primary">malQ</name>
    <name evidence="11" type="ORF">PX52LOC_05085</name>
</gene>
<dbReference type="RefSeq" id="WP_149112608.1">
    <property type="nucleotide sequence ID" value="NZ_CP042425.1"/>
</dbReference>
<comment type="similarity">
    <text evidence="2 10">Belongs to the disproportionating enzyme family.</text>
</comment>
<proteinExistence type="inferred from homology"/>
<evidence type="ECO:0000256" key="1">
    <source>
        <dbReference type="ARBA" id="ARBA00000439"/>
    </source>
</evidence>
<evidence type="ECO:0000256" key="4">
    <source>
        <dbReference type="ARBA" id="ARBA00020295"/>
    </source>
</evidence>
<organism evidence="11 12">
    <name type="scientific">Limnoglobus roseus</name>
    <dbReference type="NCBI Taxonomy" id="2598579"/>
    <lineage>
        <taxon>Bacteria</taxon>
        <taxon>Pseudomonadati</taxon>
        <taxon>Planctomycetota</taxon>
        <taxon>Planctomycetia</taxon>
        <taxon>Gemmatales</taxon>
        <taxon>Gemmataceae</taxon>
        <taxon>Limnoglobus</taxon>
    </lineage>
</organism>
<dbReference type="Proteomes" id="UP000324974">
    <property type="component" value="Chromosome"/>
</dbReference>
<dbReference type="GO" id="GO:0005975">
    <property type="term" value="P:carbohydrate metabolic process"/>
    <property type="evidence" value="ECO:0007669"/>
    <property type="project" value="InterPro"/>
</dbReference>
<dbReference type="InterPro" id="IPR003385">
    <property type="entry name" value="Glyco_hydro_77"/>
</dbReference>
<accession>A0A5C1AFN7</accession>
<evidence type="ECO:0000256" key="10">
    <source>
        <dbReference type="RuleBase" id="RU361207"/>
    </source>
</evidence>